<dbReference type="InterPro" id="IPR013321">
    <property type="entry name" value="Arc_rbn_hlx_hlx"/>
</dbReference>
<evidence type="ECO:0000313" key="3">
    <source>
        <dbReference type="Proteomes" id="UP001184614"/>
    </source>
</evidence>
<proteinExistence type="predicted"/>
<organism evidence="2 3">
    <name type="scientific">Brucella pseudogrignonensis</name>
    <dbReference type="NCBI Taxonomy" id="419475"/>
    <lineage>
        <taxon>Bacteria</taxon>
        <taxon>Pseudomonadati</taxon>
        <taxon>Pseudomonadota</taxon>
        <taxon>Alphaproteobacteria</taxon>
        <taxon>Hyphomicrobiales</taxon>
        <taxon>Brucellaceae</taxon>
        <taxon>Brucella/Ochrobactrum group</taxon>
        <taxon>Brucella</taxon>
    </lineage>
</organism>
<reference evidence="2 3" key="1">
    <citation type="submission" date="2023-07" db="EMBL/GenBank/DDBJ databases">
        <title>Sorghum-associated microbial communities from plants grown in Nebraska, USA.</title>
        <authorList>
            <person name="Schachtman D."/>
        </authorList>
    </citation>
    <scope>NUCLEOTIDE SEQUENCE [LARGE SCALE GENOMIC DNA]</scope>
    <source>
        <strain evidence="2 3">DS1730</strain>
    </source>
</reference>
<dbReference type="EMBL" id="JAVDQT010000001">
    <property type="protein sequence ID" value="MDR6431289.1"/>
    <property type="molecule type" value="Genomic_DNA"/>
</dbReference>
<dbReference type="Proteomes" id="UP001184614">
    <property type="component" value="Unassembled WGS sequence"/>
</dbReference>
<comment type="caution">
    <text evidence="2">The sequence shown here is derived from an EMBL/GenBank/DDBJ whole genome shotgun (WGS) entry which is preliminary data.</text>
</comment>
<dbReference type="Pfam" id="PF03869">
    <property type="entry name" value="Arc"/>
    <property type="match status" value="1"/>
</dbReference>
<keyword evidence="3" id="KW-1185">Reference proteome</keyword>
<protein>
    <recommendedName>
        <fullName evidence="1">Arc-like DNA binding domain-containing protein</fullName>
    </recommendedName>
</protein>
<evidence type="ECO:0000313" key="2">
    <source>
        <dbReference type="EMBL" id="MDR6431289.1"/>
    </source>
</evidence>
<sequence>MIKIYEKGAQATDKFNVRMPDGLRDRIKGHAKARNLSSNALILETLEAAFPAPVVPESINERLLLAAKELLVDWQMAVTALGQSPLQNAALVKLQKSINEAEAIR</sequence>
<evidence type="ECO:0000259" key="1">
    <source>
        <dbReference type="Pfam" id="PF03869"/>
    </source>
</evidence>
<dbReference type="SUPFAM" id="SSF47598">
    <property type="entry name" value="Ribbon-helix-helix"/>
    <property type="match status" value="1"/>
</dbReference>
<dbReference type="InterPro" id="IPR010985">
    <property type="entry name" value="Ribbon_hlx_hlx"/>
</dbReference>
<accession>A0ABU1M5I6</accession>
<feature type="domain" description="Arc-like DNA binding" evidence="1">
    <location>
        <begin position="11"/>
        <end position="50"/>
    </location>
</feature>
<gene>
    <name evidence="2" type="ORF">J2782_000994</name>
</gene>
<dbReference type="Gene3D" id="1.10.1220.10">
    <property type="entry name" value="Met repressor-like"/>
    <property type="match status" value="1"/>
</dbReference>
<dbReference type="RefSeq" id="WP_310010488.1">
    <property type="nucleotide sequence ID" value="NZ_JAVDQT010000001.1"/>
</dbReference>
<name>A0ABU1M5I6_9HYPH</name>
<dbReference type="InterPro" id="IPR005569">
    <property type="entry name" value="Arc_DNA-bd_dom"/>
</dbReference>